<dbReference type="AlphaFoldDB" id="A0A1U7UUM9"/>
<dbReference type="RefSeq" id="XP_009757913.1">
    <property type="nucleotide sequence ID" value="XM_009759611.1"/>
</dbReference>
<dbReference type="Proteomes" id="UP000189701">
    <property type="component" value="Unplaced"/>
</dbReference>
<proteinExistence type="predicted"/>
<organism evidence="2 3">
    <name type="scientific">Nicotiana sylvestris</name>
    <name type="common">Wood tobacco</name>
    <name type="synonym">South American tobacco</name>
    <dbReference type="NCBI Taxonomy" id="4096"/>
    <lineage>
        <taxon>Eukaryota</taxon>
        <taxon>Viridiplantae</taxon>
        <taxon>Streptophyta</taxon>
        <taxon>Embryophyta</taxon>
        <taxon>Tracheophyta</taxon>
        <taxon>Spermatophyta</taxon>
        <taxon>Magnoliopsida</taxon>
        <taxon>eudicotyledons</taxon>
        <taxon>Gunneridae</taxon>
        <taxon>Pentapetalae</taxon>
        <taxon>asterids</taxon>
        <taxon>lamiids</taxon>
        <taxon>Solanales</taxon>
        <taxon>Solanaceae</taxon>
        <taxon>Nicotianoideae</taxon>
        <taxon>Nicotianeae</taxon>
        <taxon>Nicotiana</taxon>
    </lineage>
</organism>
<gene>
    <name evidence="3" type="primary">LOC104210663</name>
</gene>
<name>A0A1U7UUM9_NICSY</name>
<evidence type="ECO:0000313" key="3">
    <source>
        <dbReference type="RefSeq" id="XP_009757913.1"/>
    </source>
</evidence>
<evidence type="ECO:0000256" key="1">
    <source>
        <dbReference type="SAM" id="MobiDB-lite"/>
    </source>
</evidence>
<reference evidence="2" key="1">
    <citation type="journal article" date="2013" name="Genome Biol.">
        <title>Reference genomes and transcriptomes of Nicotiana sylvestris and Nicotiana tomentosiformis.</title>
        <authorList>
            <person name="Sierro N."/>
            <person name="Battey J.N."/>
            <person name="Ouadi S."/>
            <person name="Bovet L."/>
            <person name="Goepfert S."/>
            <person name="Bakaher N."/>
            <person name="Peitsch M.C."/>
            <person name="Ivanov N.V."/>
        </authorList>
    </citation>
    <scope>NUCLEOTIDE SEQUENCE [LARGE SCALE GENOMIC DNA]</scope>
</reference>
<accession>A0A1U7UUM9</accession>
<sequence>MAGVRTWAAFYDKYGRMPLSRRVRRVRAPPLAFWQPASSARPIAVPTTRPSSRAALVESAAIITPARDVSQADVPTCAVRLTGESPPTGKKRGHQKDGVWSSRQRLQQ</sequence>
<reference evidence="3" key="2">
    <citation type="submission" date="2025-08" db="UniProtKB">
        <authorList>
            <consortium name="RefSeq"/>
        </authorList>
    </citation>
    <scope>IDENTIFICATION</scope>
    <source>
        <tissue evidence="3">Leaf</tissue>
    </source>
</reference>
<protein>
    <submittedName>
        <fullName evidence="3">Uncharacterized protein LOC104210663</fullName>
    </submittedName>
</protein>
<keyword evidence="2" id="KW-1185">Reference proteome</keyword>
<feature type="region of interest" description="Disordered" evidence="1">
    <location>
        <begin position="79"/>
        <end position="108"/>
    </location>
</feature>
<evidence type="ECO:0000313" key="2">
    <source>
        <dbReference type="Proteomes" id="UP000189701"/>
    </source>
</evidence>